<gene>
    <name evidence="6" type="ORF">ZMTM_12600</name>
</gene>
<comment type="subcellular location">
    <subcellularLocation>
        <location evidence="1">Cytoplasm</location>
    </subcellularLocation>
</comment>
<organism evidence="6 7">
    <name type="scientific">Methyloradius palustris</name>
    <dbReference type="NCBI Taxonomy" id="2778876"/>
    <lineage>
        <taxon>Bacteria</taxon>
        <taxon>Pseudomonadati</taxon>
        <taxon>Pseudomonadota</taxon>
        <taxon>Betaproteobacteria</taxon>
        <taxon>Nitrosomonadales</taxon>
        <taxon>Methylophilaceae</taxon>
        <taxon>Methyloradius</taxon>
    </lineage>
</organism>
<evidence type="ECO:0000256" key="1">
    <source>
        <dbReference type="ARBA" id="ARBA00004496"/>
    </source>
</evidence>
<dbReference type="GO" id="GO:0006105">
    <property type="term" value="P:succinate metabolic process"/>
    <property type="evidence" value="ECO:0007669"/>
    <property type="project" value="TreeGrafter"/>
</dbReference>
<dbReference type="GO" id="GO:0005737">
    <property type="term" value="C:cytoplasm"/>
    <property type="evidence" value="ECO:0007669"/>
    <property type="project" value="UniProtKB-SubCell"/>
</dbReference>
<dbReference type="Pfam" id="PF03937">
    <property type="entry name" value="Sdh5"/>
    <property type="match status" value="1"/>
</dbReference>
<dbReference type="KEGG" id="mpau:ZMTM_12600"/>
<dbReference type="RefSeq" id="WP_221765472.1">
    <property type="nucleotide sequence ID" value="NZ_AP024110.1"/>
</dbReference>
<evidence type="ECO:0000313" key="6">
    <source>
        <dbReference type="EMBL" id="BCM25001.1"/>
    </source>
</evidence>
<keyword evidence="7" id="KW-1185">Reference proteome</keyword>
<comment type="similarity">
    <text evidence="2">Belongs to the SdhE FAD assembly factor family.</text>
</comment>
<evidence type="ECO:0000256" key="3">
    <source>
        <dbReference type="ARBA" id="ARBA00019418"/>
    </source>
</evidence>
<dbReference type="InterPro" id="IPR005631">
    <property type="entry name" value="SDH"/>
</dbReference>
<dbReference type="InterPro" id="IPR050531">
    <property type="entry name" value="SdhE_FAD_assembly_factor"/>
</dbReference>
<name>A0A8D5JR07_9PROT</name>
<dbReference type="Gene3D" id="1.10.150.250">
    <property type="entry name" value="Flavinator of succinate dehydrogenase"/>
    <property type="match status" value="1"/>
</dbReference>
<dbReference type="AlphaFoldDB" id="A0A8D5JR07"/>
<evidence type="ECO:0000256" key="2">
    <source>
        <dbReference type="ARBA" id="ARBA00008571"/>
    </source>
</evidence>
<keyword evidence="5" id="KW-0143">Chaperone</keyword>
<dbReference type="Proteomes" id="UP000826722">
    <property type="component" value="Chromosome"/>
</dbReference>
<dbReference type="PANTHER" id="PTHR39585">
    <property type="entry name" value="FAD ASSEMBLY FACTOR SDHE"/>
    <property type="match status" value="1"/>
</dbReference>
<proteinExistence type="inferred from homology"/>
<dbReference type="SUPFAM" id="SSF109910">
    <property type="entry name" value="YgfY-like"/>
    <property type="match status" value="1"/>
</dbReference>
<protein>
    <recommendedName>
        <fullName evidence="3">FAD assembly factor SdhE</fullName>
    </recommendedName>
</protein>
<accession>A0A8D5JR07</accession>
<dbReference type="PANTHER" id="PTHR39585:SF1">
    <property type="entry name" value="FAD ASSEMBLY FACTOR SDHE"/>
    <property type="match status" value="1"/>
</dbReference>
<reference evidence="6" key="1">
    <citation type="journal article" date="2021" name="Arch. Microbiol.">
        <title>Methyloradius palustris gen. nov., sp. nov., a methanol-oxidizing bacterium isolated from snow.</title>
        <authorList>
            <person name="Miyadera T."/>
            <person name="Kojima H."/>
            <person name="Fukui M."/>
        </authorList>
    </citation>
    <scope>NUCLEOTIDE SEQUENCE</scope>
    <source>
        <strain evidence="6">Zm11</strain>
    </source>
</reference>
<keyword evidence="4" id="KW-0963">Cytoplasm</keyword>
<dbReference type="InterPro" id="IPR036714">
    <property type="entry name" value="SDH_sf"/>
</dbReference>
<evidence type="ECO:0000256" key="4">
    <source>
        <dbReference type="ARBA" id="ARBA00022490"/>
    </source>
</evidence>
<sequence>MQTTVYEEEAALRRMEWRCRRGMLELDLLFTPFVKNHLPNLNHAQIAVLDELLDLPDNILWSLLSTQQDNHETAKKQVLAMLASS</sequence>
<dbReference type="EMBL" id="AP024110">
    <property type="protein sequence ID" value="BCM25001.1"/>
    <property type="molecule type" value="Genomic_DNA"/>
</dbReference>
<evidence type="ECO:0000313" key="7">
    <source>
        <dbReference type="Proteomes" id="UP000826722"/>
    </source>
</evidence>
<evidence type="ECO:0000256" key="5">
    <source>
        <dbReference type="ARBA" id="ARBA00023186"/>
    </source>
</evidence>